<name>A0A2D3UY00_9PEZI</name>
<accession>A0A2D3UY00</accession>
<organism evidence="1 2">
    <name type="scientific">Ramularia collo-cygni</name>
    <dbReference type="NCBI Taxonomy" id="112498"/>
    <lineage>
        <taxon>Eukaryota</taxon>
        <taxon>Fungi</taxon>
        <taxon>Dikarya</taxon>
        <taxon>Ascomycota</taxon>
        <taxon>Pezizomycotina</taxon>
        <taxon>Dothideomycetes</taxon>
        <taxon>Dothideomycetidae</taxon>
        <taxon>Mycosphaerellales</taxon>
        <taxon>Mycosphaerellaceae</taxon>
        <taxon>Ramularia</taxon>
    </lineage>
</organism>
<evidence type="ECO:0000313" key="1">
    <source>
        <dbReference type="EMBL" id="CZT18060.1"/>
    </source>
</evidence>
<gene>
    <name evidence="1" type="ORF">RCC_03898</name>
</gene>
<evidence type="ECO:0000313" key="2">
    <source>
        <dbReference type="Proteomes" id="UP000225277"/>
    </source>
</evidence>
<dbReference type="Proteomes" id="UP000225277">
    <property type="component" value="Unassembled WGS sequence"/>
</dbReference>
<dbReference type="GeneID" id="35599086"/>
<reference evidence="1 2" key="1">
    <citation type="submission" date="2016-03" db="EMBL/GenBank/DDBJ databases">
        <authorList>
            <person name="Ploux O."/>
        </authorList>
    </citation>
    <scope>NUCLEOTIDE SEQUENCE [LARGE SCALE GENOMIC DNA]</scope>
    <source>
        <strain evidence="1 2">URUG2</strain>
    </source>
</reference>
<dbReference type="AlphaFoldDB" id="A0A2D3UY00"/>
<sequence length="125" mass="14211">MVPWRREILEFQSSLSAERSSRSSILWRKASRARLDTCQPLSVVQGSSVVCLLPVLRCRRFDIMARRRLSARFDFFRGINGFSDLLLGSAVEGSNSASRMDSGISFGGFRHLQGWEVLQIIMQTR</sequence>
<dbReference type="EMBL" id="FJUY01000005">
    <property type="protein sequence ID" value="CZT18060.1"/>
    <property type="molecule type" value="Genomic_DNA"/>
</dbReference>
<protein>
    <submittedName>
        <fullName evidence="1">Uncharacterized protein</fullName>
    </submittedName>
</protein>
<proteinExistence type="predicted"/>
<keyword evidence="2" id="KW-1185">Reference proteome</keyword>
<dbReference type="RefSeq" id="XP_023624950.1">
    <property type="nucleotide sequence ID" value="XM_023769182.1"/>
</dbReference>